<keyword evidence="3" id="KW-0261">Viral envelope protein</keyword>
<dbReference type="FlyBase" id="FBgn0024272">
    <property type="gene designation" value="ZAM\env"/>
</dbReference>
<keyword evidence="1" id="KW-0472">Membrane</keyword>
<evidence type="ECO:0000256" key="1">
    <source>
        <dbReference type="SAM" id="Phobius"/>
    </source>
</evidence>
<accession>O46113</accession>
<protein>
    <submittedName>
        <fullName evidence="3">Envelope protein</fullName>
    </submittedName>
</protein>
<keyword evidence="1" id="KW-0812">Transmembrane</keyword>
<dbReference type="AlphaFoldDB" id="O46113"/>
<evidence type="ECO:0000256" key="2">
    <source>
        <dbReference type="SAM" id="SignalP"/>
    </source>
</evidence>
<gene>
    <name evidence="3 4" type="primary">env</name>
</gene>
<sequence length="551" mass="62755">MENTLLNLLLVLLSCHGAYQSIFIHNFNSTNLLAKVPVGKTLVIGNYKKISHIIDLSEYTNCIEKLYHTIDTLRQDETLTDSISILNAKLAQTQSKIDALTPFSRHKRGLINGLGSLVKVVTGNMDANDAKNIETEINHLKSQSTTISDNFEIQNSFNDEVQLRFKNLTRHINNEQNLIKNFFENTQNTIYTKIYNNEEEIKKLQYINRLNYNIDLLVSHLSDIIESTLLAKINVIPKLILDKTEITKIKQIFKTQNYTIKSEQHIYNLLKMNALNYQNKIIFSIKIPIFLSCNYEMARLIPLPINSTQFVIAPKYLIYNNKSNSMFSTMYKCPVIEEQFVCEIDSINNLKNNTCLGHLIQNKTSYCDIKETGLTTDVFEPEKGFILVFNGNNLPIISSNQTITSINGSAIIKYNNCTLKINEINYDNRAVSTEEHPDFFLPPMRKLIKNATINILTLERLHLDTLTTSNKLLVVAAGNSRHSTTLYILFTVSLVAVILTWTLRRDTHIFHTGPDHILPIVAPPIPPSMAFAPNWGGRSYRPIGTIHHPSL</sequence>
<evidence type="ECO:0000313" key="3">
    <source>
        <dbReference type="EMBL" id="CAA04048.1"/>
    </source>
</evidence>
<keyword evidence="2" id="KW-0732">Signal</keyword>
<name>O46113_DROME</name>
<feature type="signal peptide" evidence="2">
    <location>
        <begin position="1"/>
        <end position="20"/>
    </location>
</feature>
<feature type="transmembrane region" description="Helical" evidence="1">
    <location>
        <begin position="486"/>
        <end position="503"/>
    </location>
</feature>
<dbReference type="PIRSF" id="PIRSF003841">
    <property type="entry name" value="Gypsy"/>
    <property type="match status" value="1"/>
</dbReference>
<evidence type="ECO:0000313" key="4">
    <source>
        <dbReference type="FlyBase" id="FBgn0024272"/>
    </source>
</evidence>
<feature type="chain" id="PRO_5004158543" evidence="2">
    <location>
        <begin position="21"/>
        <end position="551"/>
    </location>
</feature>
<proteinExistence type="predicted"/>
<dbReference type="EMBL" id="AJ000387">
    <property type="protein sequence ID" value="CAA04048.1"/>
    <property type="molecule type" value="Genomic_DNA"/>
</dbReference>
<reference evidence="3" key="1">
    <citation type="journal article" date="1997" name="EMBO J.">
        <title>Invertebrate retroviruses: ZAM a new candidate in D.melanogaster.</title>
        <authorList>
            <person name="Leblanc P."/>
            <person name="Desset S."/>
            <person name="Dastugue B."/>
            <person name="Vaury C."/>
        </authorList>
    </citation>
    <scope>NUCLEOTIDE SEQUENCE</scope>
</reference>
<dbReference type="InterPro" id="IPR009882">
    <property type="entry name" value="Gypsy"/>
</dbReference>
<dbReference type="PIR" id="T13994">
    <property type="entry name" value="T13994"/>
</dbReference>
<keyword evidence="3" id="KW-0946">Virion</keyword>
<organism evidence="3">
    <name type="scientific">Drosophila melanogaster</name>
    <name type="common">Fruit fly</name>
    <dbReference type="NCBI Taxonomy" id="7227"/>
    <lineage>
        <taxon>Eukaryota</taxon>
        <taxon>Metazoa</taxon>
        <taxon>Ecdysozoa</taxon>
        <taxon>Arthropoda</taxon>
        <taxon>Hexapoda</taxon>
        <taxon>Insecta</taxon>
        <taxon>Pterygota</taxon>
        <taxon>Neoptera</taxon>
        <taxon>Endopterygota</taxon>
        <taxon>Diptera</taxon>
        <taxon>Brachycera</taxon>
        <taxon>Muscomorpha</taxon>
        <taxon>Ephydroidea</taxon>
        <taxon>Drosophilidae</taxon>
        <taxon>Drosophila</taxon>
        <taxon>Sophophora</taxon>
    </lineage>
</organism>
<keyword evidence="1" id="KW-1133">Transmembrane helix</keyword>